<dbReference type="GO" id="GO:0008233">
    <property type="term" value="F:peptidase activity"/>
    <property type="evidence" value="ECO:0007669"/>
    <property type="project" value="UniProtKB-KW"/>
</dbReference>
<dbReference type="InterPro" id="IPR026392">
    <property type="entry name" value="Exo/Archaeosortase_dom"/>
</dbReference>
<feature type="transmembrane region" description="Helical" evidence="8">
    <location>
        <begin position="91"/>
        <end position="112"/>
    </location>
</feature>
<organism evidence="9 10">
    <name type="scientific">Candidatus Woesebacteria bacterium RIFCSPLOWO2_01_FULL_39_21</name>
    <dbReference type="NCBI Taxonomy" id="1802519"/>
    <lineage>
        <taxon>Bacteria</taxon>
        <taxon>Candidatus Woeseibacteriota</taxon>
    </lineage>
</organism>
<feature type="transmembrane region" description="Helical" evidence="8">
    <location>
        <begin position="6"/>
        <end position="31"/>
    </location>
</feature>
<dbReference type="AlphaFoldDB" id="A0A1F8BH44"/>
<comment type="subcellular location">
    <subcellularLocation>
        <location evidence="1">Cell membrane</location>
        <topology evidence="1">Multi-pass membrane protein</topology>
    </subcellularLocation>
</comment>
<dbReference type="Proteomes" id="UP000177082">
    <property type="component" value="Unassembled WGS sequence"/>
</dbReference>
<dbReference type="GO" id="GO:0006508">
    <property type="term" value="P:proteolysis"/>
    <property type="evidence" value="ECO:0007669"/>
    <property type="project" value="UniProtKB-KW"/>
</dbReference>
<keyword evidence="3" id="KW-0645">Protease</keyword>
<feature type="transmembrane region" description="Helical" evidence="8">
    <location>
        <begin position="51"/>
        <end position="71"/>
    </location>
</feature>
<feature type="transmembrane region" description="Helical" evidence="8">
    <location>
        <begin position="161"/>
        <end position="183"/>
    </location>
</feature>
<evidence type="ECO:0000313" key="9">
    <source>
        <dbReference type="EMBL" id="OGM63270.1"/>
    </source>
</evidence>
<accession>A0A1F8BH44</accession>
<dbReference type="EMBL" id="MGHF01000019">
    <property type="protein sequence ID" value="OGM63270.1"/>
    <property type="molecule type" value="Genomic_DNA"/>
</dbReference>
<evidence type="ECO:0000256" key="8">
    <source>
        <dbReference type="SAM" id="Phobius"/>
    </source>
</evidence>
<name>A0A1F8BH44_9BACT</name>
<dbReference type="NCBIfam" id="TIGR04178">
    <property type="entry name" value="exo_archaeo"/>
    <property type="match status" value="1"/>
</dbReference>
<feature type="transmembrane region" description="Helical" evidence="8">
    <location>
        <begin position="124"/>
        <end position="149"/>
    </location>
</feature>
<evidence type="ECO:0000256" key="4">
    <source>
        <dbReference type="ARBA" id="ARBA00022692"/>
    </source>
</evidence>
<evidence type="ECO:0000256" key="5">
    <source>
        <dbReference type="ARBA" id="ARBA00022801"/>
    </source>
</evidence>
<evidence type="ECO:0000256" key="2">
    <source>
        <dbReference type="ARBA" id="ARBA00022475"/>
    </source>
</evidence>
<sequence length="193" mass="22267">MDQKRTFKIVILGLTMLLVTLPFVTTFNSVLTELVNRIGFYRTIQDTIVPLESRFVVFIVRLFGVPAYLANRGETASFYLLKGKEYFPVQLQWNCLGWQSLLLLGISLFVGLQGNFSRSSMIQCILFGLIGTVLINIFRMVFITVGIYYVDAVFASLLHDYFAAFVTVIWLMFFWWFSYSFVLEQGSNPEVRK</sequence>
<keyword evidence="4 8" id="KW-0812">Transmembrane</keyword>
<evidence type="ECO:0008006" key="11">
    <source>
        <dbReference type="Google" id="ProtNLM"/>
    </source>
</evidence>
<comment type="caution">
    <text evidence="9">The sequence shown here is derived from an EMBL/GenBank/DDBJ whole genome shotgun (WGS) entry which is preliminary data.</text>
</comment>
<dbReference type="GO" id="GO:0005886">
    <property type="term" value="C:plasma membrane"/>
    <property type="evidence" value="ECO:0007669"/>
    <property type="project" value="UniProtKB-SubCell"/>
</dbReference>
<evidence type="ECO:0000256" key="7">
    <source>
        <dbReference type="ARBA" id="ARBA00023136"/>
    </source>
</evidence>
<evidence type="ECO:0000256" key="3">
    <source>
        <dbReference type="ARBA" id="ARBA00022670"/>
    </source>
</evidence>
<proteinExistence type="predicted"/>
<keyword evidence="6 8" id="KW-1133">Transmembrane helix</keyword>
<keyword evidence="2" id="KW-1003">Cell membrane</keyword>
<evidence type="ECO:0000256" key="6">
    <source>
        <dbReference type="ARBA" id="ARBA00022989"/>
    </source>
</evidence>
<evidence type="ECO:0000313" key="10">
    <source>
        <dbReference type="Proteomes" id="UP000177082"/>
    </source>
</evidence>
<keyword evidence="5" id="KW-0378">Hydrolase</keyword>
<evidence type="ECO:0000256" key="1">
    <source>
        <dbReference type="ARBA" id="ARBA00004651"/>
    </source>
</evidence>
<keyword evidence="7 8" id="KW-0472">Membrane</keyword>
<protein>
    <recommendedName>
        <fullName evidence="11">Exosortase/archaeosortase family protein</fullName>
    </recommendedName>
</protein>
<reference evidence="9 10" key="1">
    <citation type="journal article" date="2016" name="Nat. Commun.">
        <title>Thousands of microbial genomes shed light on interconnected biogeochemical processes in an aquifer system.</title>
        <authorList>
            <person name="Anantharaman K."/>
            <person name="Brown C.T."/>
            <person name="Hug L.A."/>
            <person name="Sharon I."/>
            <person name="Castelle C.J."/>
            <person name="Probst A.J."/>
            <person name="Thomas B.C."/>
            <person name="Singh A."/>
            <person name="Wilkins M.J."/>
            <person name="Karaoz U."/>
            <person name="Brodie E.L."/>
            <person name="Williams K.H."/>
            <person name="Hubbard S.S."/>
            <person name="Banfield J.F."/>
        </authorList>
    </citation>
    <scope>NUCLEOTIDE SEQUENCE [LARGE SCALE GENOMIC DNA]</scope>
</reference>
<gene>
    <name evidence="9" type="ORF">A2961_05235</name>
</gene>